<evidence type="ECO:0000256" key="1">
    <source>
        <dbReference type="ARBA" id="ARBA00000971"/>
    </source>
</evidence>
<dbReference type="EC" id="5.2.1.8" evidence="2 5"/>
<keyword evidence="3 5" id="KW-0697">Rotamase</keyword>
<name>A0A5A7PG52_STRAF</name>
<evidence type="ECO:0000313" key="8">
    <source>
        <dbReference type="EMBL" id="GER31740.1"/>
    </source>
</evidence>
<dbReference type="PANTHER" id="PTHR43811">
    <property type="entry name" value="FKBP-TYPE PEPTIDYL-PROLYL CIS-TRANS ISOMERASE FKPA"/>
    <property type="match status" value="1"/>
</dbReference>
<dbReference type="OrthoDB" id="913708at2759"/>
<dbReference type="InterPro" id="IPR046357">
    <property type="entry name" value="PPIase_dom_sf"/>
</dbReference>
<comment type="catalytic activity">
    <reaction evidence="1 5">
        <text>[protein]-peptidylproline (omega=180) = [protein]-peptidylproline (omega=0)</text>
        <dbReference type="Rhea" id="RHEA:16237"/>
        <dbReference type="Rhea" id="RHEA-COMP:10747"/>
        <dbReference type="Rhea" id="RHEA-COMP:10748"/>
        <dbReference type="ChEBI" id="CHEBI:83833"/>
        <dbReference type="ChEBI" id="CHEBI:83834"/>
        <dbReference type="EC" id="5.2.1.8"/>
    </reaction>
</comment>
<evidence type="ECO:0000256" key="2">
    <source>
        <dbReference type="ARBA" id="ARBA00013194"/>
    </source>
</evidence>
<feature type="domain" description="PPIase FKBP-type" evidence="7">
    <location>
        <begin position="54"/>
        <end position="142"/>
    </location>
</feature>
<feature type="region of interest" description="Disordered" evidence="6">
    <location>
        <begin position="203"/>
        <end position="264"/>
    </location>
</feature>
<evidence type="ECO:0000256" key="5">
    <source>
        <dbReference type="PROSITE-ProRule" id="PRU00277"/>
    </source>
</evidence>
<evidence type="ECO:0000256" key="4">
    <source>
        <dbReference type="ARBA" id="ARBA00023235"/>
    </source>
</evidence>
<reference evidence="9" key="1">
    <citation type="journal article" date="2019" name="Curr. Biol.">
        <title>Genome Sequence of Striga asiatica Provides Insight into the Evolution of Plant Parasitism.</title>
        <authorList>
            <person name="Yoshida S."/>
            <person name="Kim S."/>
            <person name="Wafula E.K."/>
            <person name="Tanskanen J."/>
            <person name="Kim Y.M."/>
            <person name="Honaas L."/>
            <person name="Yang Z."/>
            <person name="Spallek T."/>
            <person name="Conn C.E."/>
            <person name="Ichihashi Y."/>
            <person name="Cheong K."/>
            <person name="Cui S."/>
            <person name="Der J.P."/>
            <person name="Gundlach H."/>
            <person name="Jiao Y."/>
            <person name="Hori C."/>
            <person name="Ishida J.K."/>
            <person name="Kasahara H."/>
            <person name="Kiba T."/>
            <person name="Kim M.S."/>
            <person name="Koo N."/>
            <person name="Laohavisit A."/>
            <person name="Lee Y.H."/>
            <person name="Lumba S."/>
            <person name="McCourt P."/>
            <person name="Mortimer J.C."/>
            <person name="Mutuku J.M."/>
            <person name="Nomura T."/>
            <person name="Sasaki-Sekimoto Y."/>
            <person name="Seto Y."/>
            <person name="Wang Y."/>
            <person name="Wakatake T."/>
            <person name="Sakakibara H."/>
            <person name="Demura T."/>
            <person name="Yamaguchi S."/>
            <person name="Yoneyama K."/>
            <person name="Manabe R.I."/>
            <person name="Nelson D.C."/>
            <person name="Schulman A.H."/>
            <person name="Timko M.P."/>
            <person name="dePamphilis C.W."/>
            <person name="Choi D."/>
            <person name="Shirasu K."/>
        </authorList>
    </citation>
    <scope>NUCLEOTIDE SEQUENCE [LARGE SCALE GENOMIC DNA]</scope>
    <source>
        <strain evidence="9">cv. UVA1</strain>
    </source>
</reference>
<dbReference type="Gene3D" id="3.10.50.40">
    <property type="match status" value="1"/>
</dbReference>
<sequence length="432" mass="48232">MGNQCDPSAQEYGGGEECRLAERCASGEWRHRCKRGSQWVGSPHGRCAISGSGSTEVKIYYMAMAKDIGSVFESNVGKDALYFRLGDKEFIDGWNVGIDGMRIGRKRRLIVPPSIGFGDSALGEDVPPNSWLIYEIDLLSLSKLNPKLIYMRLVILVLLFQFDGCLLLGIQWLEDYICNEPENLVMINTDILYFLLDTSRPRQRTTHTRAQPLAVKHRDARGTQLQAASNQATPYASRPRDLKTTSKQPQATLMPHASSPTRPTHNDCATCESRVCGQELQERAKSVCRRCLRATSNKRVWETPVGDGKQACAGDACGKQTAGVCGRCSDVVQIQKDKKQDYISHEGLECKRAAFGNLQVKRRPDRKKSGLGQWRGRLAWIGGMLGDVRDWRIVVRGRARKFVDRGLAWRTQLGEASGWGVRWSRGSAPAKE</sequence>
<evidence type="ECO:0000256" key="6">
    <source>
        <dbReference type="SAM" id="MobiDB-lite"/>
    </source>
</evidence>
<dbReference type="AlphaFoldDB" id="A0A5A7PG52"/>
<protein>
    <recommendedName>
        <fullName evidence="2 5">peptidylprolyl isomerase</fullName>
        <ecNumber evidence="2 5">5.2.1.8</ecNumber>
    </recommendedName>
</protein>
<feature type="compositionally biased region" description="Polar residues" evidence="6">
    <location>
        <begin position="223"/>
        <end position="234"/>
    </location>
</feature>
<dbReference type="PROSITE" id="PS50059">
    <property type="entry name" value="FKBP_PPIASE"/>
    <property type="match status" value="1"/>
</dbReference>
<dbReference type="SUPFAM" id="SSF54534">
    <property type="entry name" value="FKBP-like"/>
    <property type="match status" value="1"/>
</dbReference>
<proteinExistence type="predicted"/>
<dbReference type="EMBL" id="BKCP01004516">
    <property type="protein sequence ID" value="GER31740.1"/>
    <property type="molecule type" value="Genomic_DNA"/>
</dbReference>
<comment type="caution">
    <text evidence="8">The sequence shown here is derived from an EMBL/GenBank/DDBJ whole genome shotgun (WGS) entry which is preliminary data.</text>
</comment>
<dbReference type="Proteomes" id="UP000325081">
    <property type="component" value="Unassembled WGS sequence"/>
</dbReference>
<organism evidence="8 9">
    <name type="scientific">Striga asiatica</name>
    <name type="common">Asiatic witchweed</name>
    <name type="synonym">Buchnera asiatica</name>
    <dbReference type="NCBI Taxonomy" id="4170"/>
    <lineage>
        <taxon>Eukaryota</taxon>
        <taxon>Viridiplantae</taxon>
        <taxon>Streptophyta</taxon>
        <taxon>Embryophyta</taxon>
        <taxon>Tracheophyta</taxon>
        <taxon>Spermatophyta</taxon>
        <taxon>Magnoliopsida</taxon>
        <taxon>eudicotyledons</taxon>
        <taxon>Gunneridae</taxon>
        <taxon>Pentapetalae</taxon>
        <taxon>asterids</taxon>
        <taxon>lamiids</taxon>
        <taxon>Lamiales</taxon>
        <taxon>Orobanchaceae</taxon>
        <taxon>Buchnereae</taxon>
        <taxon>Striga</taxon>
    </lineage>
</organism>
<keyword evidence="4 5" id="KW-0413">Isomerase</keyword>
<evidence type="ECO:0000313" key="9">
    <source>
        <dbReference type="Proteomes" id="UP000325081"/>
    </source>
</evidence>
<dbReference type="InterPro" id="IPR001179">
    <property type="entry name" value="PPIase_FKBP_dom"/>
</dbReference>
<evidence type="ECO:0000259" key="7">
    <source>
        <dbReference type="PROSITE" id="PS50059"/>
    </source>
</evidence>
<accession>A0A5A7PG52</accession>
<evidence type="ECO:0000256" key="3">
    <source>
        <dbReference type="ARBA" id="ARBA00023110"/>
    </source>
</evidence>
<dbReference type="PANTHER" id="PTHR43811:SF48">
    <property type="entry name" value="PEPTIDYL-PROLYL CIS-TRANS ISOMERASE FKBP43"/>
    <property type="match status" value="1"/>
</dbReference>
<keyword evidence="9" id="KW-1185">Reference proteome</keyword>
<gene>
    <name evidence="8" type="ORF">STAS_07766</name>
</gene>
<dbReference type="GO" id="GO:0003755">
    <property type="term" value="F:peptidyl-prolyl cis-trans isomerase activity"/>
    <property type="evidence" value="ECO:0007669"/>
    <property type="project" value="UniProtKB-KW"/>
</dbReference>
<dbReference type="Pfam" id="PF00254">
    <property type="entry name" value="FKBP_C"/>
    <property type="match status" value="1"/>
</dbReference>